<dbReference type="SUPFAM" id="SSF52467">
    <property type="entry name" value="DHS-like NAD/FAD-binding domain"/>
    <property type="match status" value="1"/>
</dbReference>
<comment type="subunit">
    <text evidence="2">Heterodimer composed of an alpha and a beta subunit.</text>
</comment>
<dbReference type="Pfam" id="PF02776">
    <property type="entry name" value="TPP_enzyme_N"/>
    <property type="match status" value="1"/>
</dbReference>
<comment type="similarity">
    <text evidence="1 6">Belongs to the TPP enzyme family.</text>
</comment>
<feature type="domain" description="Thiamine pyrophosphate enzyme central" evidence="7">
    <location>
        <begin position="186"/>
        <end position="321"/>
    </location>
</feature>
<dbReference type="InterPro" id="IPR012001">
    <property type="entry name" value="Thiamin_PyroP_enz_TPP-bd_dom"/>
</dbReference>
<comment type="caution">
    <text evidence="10">The sequence shown here is derived from an EMBL/GenBank/DDBJ whole genome shotgun (WGS) entry which is preliminary data.</text>
</comment>
<comment type="catalytic activity">
    <reaction evidence="5">
        <text>a 2-oxocarboxylate + 2 oxidized [2Fe-2S]-[ferredoxin] + CoA = an acyl-CoA + 2 reduced [2Fe-2S]-[ferredoxin] + CO2 + H(+)</text>
        <dbReference type="Rhea" id="RHEA:42316"/>
        <dbReference type="Rhea" id="RHEA-COMP:10000"/>
        <dbReference type="Rhea" id="RHEA-COMP:10001"/>
        <dbReference type="ChEBI" id="CHEBI:15378"/>
        <dbReference type="ChEBI" id="CHEBI:16526"/>
        <dbReference type="ChEBI" id="CHEBI:33737"/>
        <dbReference type="ChEBI" id="CHEBI:33738"/>
        <dbReference type="ChEBI" id="CHEBI:35179"/>
        <dbReference type="ChEBI" id="CHEBI:57287"/>
        <dbReference type="ChEBI" id="CHEBI:58342"/>
        <dbReference type="EC" id="1.2.7.11"/>
    </reaction>
</comment>
<dbReference type="InterPro" id="IPR029061">
    <property type="entry name" value="THDP-binding"/>
</dbReference>
<dbReference type="AlphaFoldDB" id="A0A7L4PAX4"/>
<dbReference type="InterPro" id="IPR012000">
    <property type="entry name" value="Thiamin_PyroP_enz_cen_dom"/>
</dbReference>
<dbReference type="SUPFAM" id="SSF52518">
    <property type="entry name" value="Thiamin diphosphate-binding fold (THDP-binding)"/>
    <property type="match status" value="2"/>
</dbReference>
<dbReference type="FunFam" id="3.40.50.970:FF:000007">
    <property type="entry name" value="Acetolactate synthase"/>
    <property type="match status" value="1"/>
</dbReference>
<dbReference type="Gene3D" id="3.40.50.970">
    <property type="match status" value="2"/>
</dbReference>
<feature type="domain" description="Thiamine pyrophosphate enzyme TPP-binding" evidence="8">
    <location>
        <begin position="385"/>
        <end position="531"/>
    </location>
</feature>
<dbReference type="GO" id="GO:0009099">
    <property type="term" value="P:L-valine biosynthetic process"/>
    <property type="evidence" value="ECO:0007669"/>
    <property type="project" value="TreeGrafter"/>
</dbReference>
<dbReference type="InterPro" id="IPR011766">
    <property type="entry name" value="TPP_enzyme_TPP-bd"/>
</dbReference>
<dbReference type="EC" id="1.2.7.11" evidence="3"/>
<dbReference type="GO" id="GO:0009097">
    <property type="term" value="P:isoleucine biosynthetic process"/>
    <property type="evidence" value="ECO:0007669"/>
    <property type="project" value="TreeGrafter"/>
</dbReference>
<evidence type="ECO:0000259" key="8">
    <source>
        <dbReference type="Pfam" id="PF02775"/>
    </source>
</evidence>
<dbReference type="EMBL" id="JAAVJF010000004">
    <property type="protein sequence ID" value="NYR16129.1"/>
    <property type="molecule type" value="Genomic_DNA"/>
</dbReference>
<dbReference type="CDD" id="cd07035">
    <property type="entry name" value="TPP_PYR_POX_like"/>
    <property type="match status" value="1"/>
</dbReference>
<dbReference type="GO" id="GO:0018491">
    <property type="term" value="F:2-oxobutyrate synthase activity"/>
    <property type="evidence" value="ECO:0007669"/>
    <property type="project" value="UniProtKB-ARBA"/>
</dbReference>
<dbReference type="GO" id="GO:0050660">
    <property type="term" value="F:flavin adenine dinucleotide binding"/>
    <property type="evidence" value="ECO:0007669"/>
    <property type="project" value="TreeGrafter"/>
</dbReference>
<evidence type="ECO:0000256" key="2">
    <source>
        <dbReference type="ARBA" id="ARBA00011631"/>
    </source>
</evidence>
<sequence length="549" mass="60361">MNVAQVAVWCLEQLGVKRIYGLIGTSILDFIDAVKDSRIRYISTRHEQVAVSMADAEGRLTGKPGVAVVHAGPGFLNSLISVANAYKDTSPLLLISGAVKRRLAGLDSWLEVPQRDIIRPIVKAVFRVDKPLDVGKIIAEAYSTAASPPQGPVFVEVPEDVWSMSSETAPCRFNVRPPPVVCDEDLKKVAELLSKTRRPVLLAGGGINNDEGARLLLQLAERWQIPVAVTGNGRGAFPEDHPLFLGRAGFGGGNPVADQALIRADLVLAAGAGLSDTTTYGYNYVPRGDIIVVNLDPLAEKKPIPYTLRFYADAVDFLRKLVAAGIDVKVDPNWHKEIEEMRKSWNTYLEEALSRSYHGFVNPSKFFYHLDKALPRDIVMVGGQGMHIVYTFSFVKIRAVRGYLAAFNLGAMGFAFPAALGAKLSMPERDVYAVVGDGEFMMTVQDLETATREKIPVKIIVVNDNSYRVLYARQRAQKMGRVFGTLHTNPDFVKLAEAFGVEAMSISSDDDIPKAVKFITEHSERPKLLEVKIHPDDFPPMNIEAALKF</sequence>
<proteinExistence type="inferred from homology"/>
<evidence type="ECO:0000256" key="4">
    <source>
        <dbReference type="ARBA" id="ARBA00023052"/>
    </source>
</evidence>
<accession>A0A7L4PAX4</accession>
<dbReference type="Pfam" id="PF00205">
    <property type="entry name" value="TPP_enzyme_M"/>
    <property type="match status" value="1"/>
</dbReference>
<keyword evidence="11" id="KW-1185">Reference proteome</keyword>
<dbReference type="RefSeq" id="WP_179790659.1">
    <property type="nucleotide sequence ID" value="NZ_JAAVJF010000004.1"/>
</dbReference>
<evidence type="ECO:0000256" key="6">
    <source>
        <dbReference type="RuleBase" id="RU362132"/>
    </source>
</evidence>
<dbReference type="GO" id="GO:0030976">
    <property type="term" value="F:thiamine pyrophosphate binding"/>
    <property type="evidence" value="ECO:0007669"/>
    <property type="project" value="InterPro"/>
</dbReference>
<dbReference type="Proteomes" id="UP000554766">
    <property type="component" value="Unassembled WGS sequence"/>
</dbReference>
<dbReference type="GO" id="GO:0005948">
    <property type="term" value="C:acetolactate synthase complex"/>
    <property type="evidence" value="ECO:0007669"/>
    <property type="project" value="TreeGrafter"/>
</dbReference>
<dbReference type="GO" id="GO:0003984">
    <property type="term" value="F:acetolactate synthase activity"/>
    <property type="evidence" value="ECO:0007669"/>
    <property type="project" value="TreeGrafter"/>
</dbReference>
<feature type="domain" description="Thiamine pyrophosphate enzyme N-terminal TPP-binding" evidence="9">
    <location>
        <begin position="1"/>
        <end position="105"/>
    </location>
</feature>
<dbReference type="GO" id="GO:0019164">
    <property type="term" value="F:pyruvate synthase activity"/>
    <property type="evidence" value="ECO:0007669"/>
    <property type="project" value="UniProtKB-ARBA"/>
</dbReference>
<evidence type="ECO:0000259" key="9">
    <source>
        <dbReference type="Pfam" id="PF02776"/>
    </source>
</evidence>
<organism evidence="10 11">
    <name type="scientific">Pyrobaculum arsenaticum</name>
    <dbReference type="NCBI Taxonomy" id="121277"/>
    <lineage>
        <taxon>Archaea</taxon>
        <taxon>Thermoproteota</taxon>
        <taxon>Thermoprotei</taxon>
        <taxon>Thermoproteales</taxon>
        <taxon>Thermoproteaceae</taxon>
        <taxon>Pyrobaculum</taxon>
    </lineage>
</organism>
<evidence type="ECO:0000313" key="10">
    <source>
        <dbReference type="EMBL" id="NYR16129.1"/>
    </source>
</evidence>
<reference evidence="10 11" key="1">
    <citation type="journal article" date="2020" name="Nat. Commun.">
        <title>The structures of two archaeal type IV pili illuminate evolutionary relationships.</title>
        <authorList>
            <person name="Wang F."/>
            <person name="Baquero D.P."/>
            <person name="Su Z."/>
            <person name="Beltran L.C."/>
            <person name="Prangishvili D."/>
            <person name="Krupovic M."/>
            <person name="Egelman E.H."/>
        </authorList>
    </citation>
    <scope>NUCLEOTIDE SEQUENCE [LARGE SCALE GENOMIC DNA]</scope>
    <source>
        <strain evidence="10 11">2GA</strain>
    </source>
</reference>
<dbReference type="PANTHER" id="PTHR18968">
    <property type="entry name" value="THIAMINE PYROPHOSPHATE ENZYMES"/>
    <property type="match status" value="1"/>
</dbReference>
<dbReference type="InterPro" id="IPR029035">
    <property type="entry name" value="DHS-like_NAD/FAD-binding_dom"/>
</dbReference>
<dbReference type="GO" id="GO:0000287">
    <property type="term" value="F:magnesium ion binding"/>
    <property type="evidence" value="ECO:0007669"/>
    <property type="project" value="InterPro"/>
</dbReference>
<evidence type="ECO:0000256" key="1">
    <source>
        <dbReference type="ARBA" id="ARBA00007812"/>
    </source>
</evidence>
<name>A0A7L4PAX4_9CREN</name>
<dbReference type="PANTHER" id="PTHR18968:SF13">
    <property type="entry name" value="ACETOLACTATE SYNTHASE CATALYTIC SUBUNIT, MITOCHONDRIAL"/>
    <property type="match status" value="1"/>
</dbReference>
<dbReference type="CDD" id="cd00568">
    <property type="entry name" value="TPP_enzymes"/>
    <property type="match status" value="1"/>
</dbReference>
<evidence type="ECO:0000313" key="11">
    <source>
        <dbReference type="Proteomes" id="UP000554766"/>
    </source>
</evidence>
<evidence type="ECO:0000256" key="3">
    <source>
        <dbReference type="ARBA" id="ARBA00012691"/>
    </source>
</evidence>
<dbReference type="InterPro" id="IPR045229">
    <property type="entry name" value="TPP_enz"/>
</dbReference>
<dbReference type="Pfam" id="PF02775">
    <property type="entry name" value="TPP_enzyme_C"/>
    <property type="match status" value="1"/>
</dbReference>
<evidence type="ECO:0000256" key="5">
    <source>
        <dbReference type="ARBA" id="ARBA00048893"/>
    </source>
</evidence>
<evidence type="ECO:0000259" key="7">
    <source>
        <dbReference type="Pfam" id="PF00205"/>
    </source>
</evidence>
<dbReference type="Gene3D" id="3.40.50.1220">
    <property type="entry name" value="TPP-binding domain"/>
    <property type="match status" value="1"/>
</dbReference>
<keyword evidence="4 6" id="KW-0786">Thiamine pyrophosphate</keyword>
<protein>
    <recommendedName>
        <fullName evidence="3">2-oxoacid oxidoreductase (ferredoxin)</fullName>
        <ecNumber evidence="3">1.2.7.11</ecNumber>
    </recommendedName>
</protein>
<gene>
    <name evidence="10" type="ORF">HC235_09355</name>
</gene>